<sequence>MFSNIIESGAKSLAKISSNKKFCKPSNFCTENKDYLLDLSVLELVQKGTVFLPKKILPNDVSWSVFNFTYQKDPLMLPILLRYFTHKNLLQEAKDDLNRINRKLQSEMNNDLKKLRDKQKQLENELAKLLDKEMNAKHAKVLATNSNTIAKIASRIEEIELCKGKIKELFSNEKATGSTFSEEEKYYFMLRDELTKMMEKELKAYIKGNKDDVEKTYQNLNSKAKKIIILHHLKKCSRVCLLGFFLFSILFVMFIIVSFLTPVLVEYTAVISFMLFNFCLPILLMLPILLPIVITLLIVVGVIHLVNRHYEQSFVKEMEDFIKGSKYVDKTTNTENIEELKQEEKEQTVKDLIDLSYNNDEYEDQITPSAPTLEEIAKRSCLYPNLERYLPSSPNIME</sequence>
<dbReference type="Proteomes" id="UP000325440">
    <property type="component" value="Unassembled WGS sequence"/>
</dbReference>
<evidence type="ECO:0000313" key="3">
    <source>
        <dbReference type="EMBL" id="VVC42795.1"/>
    </source>
</evidence>
<accession>A0A5E4NI16</accession>
<dbReference type="AlphaFoldDB" id="A0A5E4NI16"/>
<proteinExistence type="predicted"/>
<evidence type="ECO:0000256" key="2">
    <source>
        <dbReference type="SAM" id="Phobius"/>
    </source>
</evidence>
<feature type="coiled-coil region" evidence="1">
    <location>
        <begin position="87"/>
        <end position="139"/>
    </location>
</feature>
<keyword evidence="4" id="KW-1185">Reference proteome</keyword>
<feature type="transmembrane region" description="Helical" evidence="2">
    <location>
        <begin position="273"/>
        <end position="306"/>
    </location>
</feature>
<dbReference type="EMBL" id="CABPRJ010001999">
    <property type="protein sequence ID" value="VVC42795.1"/>
    <property type="molecule type" value="Genomic_DNA"/>
</dbReference>
<gene>
    <name evidence="3" type="ORF">CINCED_3A000604</name>
</gene>
<keyword evidence="2" id="KW-0812">Transmembrane</keyword>
<name>A0A5E4NI16_9HEMI</name>
<evidence type="ECO:0000313" key="4">
    <source>
        <dbReference type="Proteomes" id="UP000325440"/>
    </source>
</evidence>
<protein>
    <submittedName>
        <fullName evidence="3">Uncharacterized protein</fullName>
    </submittedName>
</protein>
<keyword evidence="1" id="KW-0175">Coiled coil</keyword>
<organism evidence="3 4">
    <name type="scientific">Cinara cedri</name>
    <dbReference type="NCBI Taxonomy" id="506608"/>
    <lineage>
        <taxon>Eukaryota</taxon>
        <taxon>Metazoa</taxon>
        <taxon>Ecdysozoa</taxon>
        <taxon>Arthropoda</taxon>
        <taxon>Hexapoda</taxon>
        <taxon>Insecta</taxon>
        <taxon>Pterygota</taxon>
        <taxon>Neoptera</taxon>
        <taxon>Paraneoptera</taxon>
        <taxon>Hemiptera</taxon>
        <taxon>Sternorrhyncha</taxon>
        <taxon>Aphidomorpha</taxon>
        <taxon>Aphidoidea</taxon>
        <taxon>Aphididae</taxon>
        <taxon>Lachninae</taxon>
        <taxon>Cinara</taxon>
    </lineage>
</organism>
<evidence type="ECO:0000256" key="1">
    <source>
        <dbReference type="SAM" id="Coils"/>
    </source>
</evidence>
<dbReference type="OrthoDB" id="10633039at2759"/>
<keyword evidence="2" id="KW-0472">Membrane</keyword>
<keyword evidence="2" id="KW-1133">Transmembrane helix</keyword>
<feature type="transmembrane region" description="Helical" evidence="2">
    <location>
        <begin position="239"/>
        <end position="261"/>
    </location>
</feature>
<reference evidence="3 4" key="1">
    <citation type="submission" date="2019-08" db="EMBL/GenBank/DDBJ databases">
        <authorList>
            <person name="Alioto T."/>
            <person name="Alioto T."/>
            <person name="Gomez Garrido J."/>
        </authorList>
    </citation>
    <scope>NUCLEOTIDE SEQUENCE [LARGE SCALE GENOMIC DNA]</scope>
</reference>